<dbReference type="InterPro" id="IPR019757">
    <property type="entry name" value="Pept_S26A_signal_pept_1_Lys-AS"/>
</dbReference>
<dbReference type="InterPro" id="IPR036286">
    <property type="entry name" value="LexA/Signal_pep-like_sf"/>
</dbReference>
<dbReference type="CDD" id="cd06530">
    <property type="entry name" value="S26_SPase_I"/>
    <property type="match status" value="1"/>
</dbReference>
<gene>
    <name evidence="9" type="primary">lepB</name>
    <name evidence="9" type="ORF">D3M59_09280</name>
</gene>
<dbReference type="PRINTS" id="PR00727">
    <property type="entry name" value="LEADERPTASE"/>
</dbReference>
<dbReference type="PANTHER" id="PTHR43390:SF1">
    <property type="entry name" value="CHLOROPLAST PROCESSING PEPTIDASE"/>
    <property type="match status" value="1"/>
</dbReference>
<keyword evidence="7" id="KW-0472">Membrane</keyword>
<evidence type="ECO:0000259" key="8">
    <source>
        <dbReference type="Pfam" id="PF10502"/>
    </source>
</evidence>
<sequence>MNFPFSRRKAYSVPPTEKTKETPGSFLKSLLILAFAAWVLRSLIVAPFSIPSGSMLPTMMIGDYLFVSKWPYGYARVSFPFGFPPFDGRVFGSTPERGDVVVFMGPEDVDVVKRVIGLPGDTIAVQGGQVILNGRPVPRQPIEDKVLPITPNSPCRVVPPAVQMYRDDAEGRPGCVYPAYREQLPNGPSFTVLDQTDAGMADVFGPVRVPEGHLFLMGDNRDDSLDSRYAVEIGGMGFVPIDRIVGRAELAFWSTDGSASWINPISWFTALRTERIGTDYHP</sequence>
<dbReference type="GO" id="GO:0016020">
    <property type="term" value="C:membrane"/>
    <property type="evidence" value="ECO:0007669"/>
    <property type="project" value="UniProtKB-SubCell"/>
</dbReference>
<dbReference type="Pfam" id="PF10502">
    <property type="entry name" value="Peptidase_S26"/>
    <property type="match status" value="1"/>
</dbReference>
<evidence type="ECO:0000256" key="7">
    <source>
        <dbReference type="RuleBase" id="RU362042"/>
    </source>
</evidence>
<keyword evidence="7" id="KW-0645">Protease</keyword>
<keyword evidence="10" id="KW-1185">Reference proteome</keyword>
<dbReference type="GO" id="GO:0009003">
    <property type="term" value="F:signal peptidase activity"/>
    <property type="evidence" value="ECO:0007669"/>
    <property type="project" value="UniProtKB-EC"/>
</dbReference>
<keyword evidence="5 7" id="KW-0378">Hydrolase</keyword>
<dbReference type="GO" id="GO:0006465">
    <property type="term" value="P:signal peptide processing"/>
    <property type="evidence" value="ECO:0007669"/>
    <property type="project" value="InterPro"/>
</dbReference>
<keyword evidence="7" id="KW-0812">Transmembrane</keyword>
<dbReference type="AlphaFoldDB" id="A0A418PYU7"/>
<organism evidence="9 10">
    <name type="scientific">Sphingomonas edaphi</name>
    <dbReference type="NCBI Taxonomy" id="2315689"/>
    <lineage>
        <taxon>Bacteria</taxon>
        <taxon>Pseudomonadati</taxon>
        <taxon>Pseudomonadota</taxon>
        <taxon>Alphaproteobacteria</taxon>
        <taxon>Sphingomonadales</taxon>
        <taxon>Sphingomonadaceae</taxon>
        <taxon>Sphingomonas</taxon>
    </lineage>
</organism>
<dbReference type="Proteomes" id="UP000285023">
    <property type="component" value="Unassembled WGS sequence"/>
</dbReference>
<feature type="domain" description="Peptidase S26" evidence="8">
    <location>
        <begin position="26"/>
        <end position="253"/>
    </location>
</feature>
<dbReference type="PROSITE" id="PS00760">
    <property type="entry name" value="SPASE_I_2"/>
    <property type="match status" value="1"/>
</dbReference>
<comment type="similarity">
    <text evidence="2 7">Belongs to the peptidase S26 family.</text>
</comment>
<evidence type="ECO:0000256" key="1">
    <source>
        <dbReference type="ARBA" id="ARBA00000677"/>
    </source>
</evidence>
<feature type="transmembrane region" description="Helical" evidence="7">
    <location>
        <begin position="30"/>
        <end position="50"/>
    </location>
</feature>
<comment type="caution">
    <text evidence="9">The sequence shown here is derived from an EMBL/GenBank/DDBJ whole genome shotgun (WGS) entry which is preliminary data.</text>
</comment>
<comment type="catalytic activity">
    <reaction evidence="1 7">
        <text>Cleavage of hydrophobic, N-terminal signal or leader sequences from secreted and periplasmic proteins.</text>
        <dbReference type="EC" id="3.4.21.89"/>
    </reaction>
</comment>
<protein>
    <recommendedName>
        <fullName evidence="4 7">Signal peptidase I</fullName>
        <ecNumber evidence="3 7">3.4.21.89</ecNumber>
    </recommendedName>
</protein>
<feature type="active site" evidence="6">
    <location>
        <position position="113"/>
    </location>
</feature>
<evidence type="ECO:0000313" key="9">
    <source>
        <dbReference type="EMBL" id="RIX27242.1"/>
    </source>
</evidence>
<evidence type="ECO:0000256" key="2">
    <source>
        <dbReference type="ARBA" id="ARBA00009370"/>
    </source>
</evidence>
<dbReference type="EC" id="3.4.21.89" evidence="3 7"/>
<accession>A0A418PYU7</accession>
<feature type="active site" evidence="6">
    <location>
        <position position="54"/>
    </location>
</feature>
<reference evidence="9 10" key="1">
    <citation type="submission" date="2018-09" db="EMBL/GenBank/DDBJ databases">
        <title>Sphingomonas sp. DAC4.</title>
        <authorList>
            <person name="Seo T."/>
        </authorList>
    </citation>
    <scope>NUCLEOTIDE SEQUENCE [LARGE SCALE GENOMIC DNA]</scope>
    <source>
        <strain evidence="9 10">DAC4</strain>
    </source>
</reference>
<dbReference type="InterPro" id="IPR000223">
    <property type="entry name" value="Pept_S26A_signal_pept_1"/>
</dbReference>
<comment type="subcellular location">
    <subcellularLocation>
        <location evidence="7">Membrane</location>
        <topology evidence="7">Single-pass type II membrane protein</topology>
    </subcellularLocation>
</comment>
<dbReference type="SUPFAM" id="SSF51306">
    <property type="entry name" value="LexA/Signal peptidase"/>
    <property type="match status" value="1"/>
</dbReference>
<dbReference type="OrthoDB" id="9815782at2"/>
<keyword evidence="7" id="KW-1133">Transmembrane helix</keyword>
<dbReference type="Gene3D" id="2.10.109.10">
    <property type="entry name" value="Umud Fragment, subunit A"/>
    <property type="match status" value="1"/>
</dbReference>
<dbReference type="RefSeq" id="WP_119533394.1">
    <property type="nucleotide sequence ID" value="NZ_QXTF01000003.1"/>
</dbReference>
<evidence type="ECO:0000256" key="3">
    <source>
        <dbReference type="ARBA" id="ARBA00013208"/>
    </source>
</evidence>
<evidence type="ECO:0000256" key="4">
    <source>
        <dbReference type="ARBA" id="ARBA00019232"/>
    </source>
</evidence>
<dbReference type="InterPro" id="IPR019533">
    <property type="entry name" value="Peptidase_S26"/>
</dbReference>
<dbReference type="NCBIfam" id="TIGR02227">
    <property type="entry name" value="sigpep_I_bact"/>
    <property type="match status" value="1"/>
</dbReference>
<dbReference type="GO" id="GO:0004252">
    <property type="term" value="F:serine-type endopeptidase activity"/>
    <property type="evidence" value="ECO:0007669"/>
    <property type="project" value="InterPro"/>
</dbReference>
<dbReference type="PANTHER" id="PTHR43390">
    <property type="entry name" value="SIGNAL PEPTIDASE I"/>
    <property type="match status" value="1"/>
</dbReference>
<evidence type="ECO:0000256" key="5">
    <source>
        <dbReference type="ARBA" id="ARBA00022801"/>
    </source>
</evidence>
<proteinExistence type="inferred from homology"/>
<dbReference type="EMBL" id="QXTF01000003">
    <property type="protein sequence ID" value="RIX27242.1"/>
    <property type="molecule type" value="Genomic_DNA"/>
</dbReference>
<evidence type="ECO:0000313" key="10">
    <source>
        <dbReference type="Proteomes" id="UP000285023"/>
    </source>
</evidence>
<name>A0A418PYU7_9SPHN</name>
<evidence type="ECO:0000256" key="6">
    <source>
        <dbReference type="PIRSR" id="PIRSR600223-1"/>
    </source>
</evidence>